<gene>
    <name evidence="2" type="ORF">HS088_TW22G00646</name>
</gene>
<keyword evidence="3" id="KW-1185">Reference proteome</keyword>
<dbReference type="AlphaFoldDB" id="A0A7J7BYM3"/>
<keyword evidence="1" id="KW-0472">Membrane</keyword>
<dbReference type="GO" id="GO:0005506">
    <property type="term" value="F:iron ion binding"/>
    <property type="evidence" value="ECO:0007669"/>
    <property type="project" value="InterPro"/>
</dbReference>
<evidence type="ECO:0000256" key="1">
    <source>
        <dbReference type="SAM" id="Phobius"/>
    </source>
</evidence>
<accession>A0A7J7BYM3</accession>
<dbReference type="GO" id="GO:0004497">
    <property type="term" value="F:monooxygenase activity"/>
    <property type="evidence" value="ECO:0007669"/>
    <property type="project" value="InterPro"/>
</dbReference>
<dbReference type="EMBL" id="JAAARO010000022">
    <property type="protein sequence ID" value="KAF5726961.1"/>
    <property type="molecule type" value="Genomic_DNA"/>
</dbReference>
<keyword evidence="1" id="KW-1133">Transmembrane helix</keyword>
<evidence type="ECO:0000313" key="2">
    <source>
        <dbReference type="EMBL" id="KAF5726961.1"/>
    </source>
</evidence>
<proteinExistence type="predicted"/>
<dbReference type="GO" id="GO:0020037">
    <property type="term" value="F:heme binding"/>
    <property type="evidence" value="ECO:0007669"/>
    <property type="project" value="InterPro"/>
</dbReference>
<dbReference type="InterPro" id="IPR036396">
    <property type="entry name" value="Cyt_P450_sf"/>
</dbReference>
<reference evidence="2 3" key="1">
    <citation type="journal article" date="2020" name="Nat. Commun.">
        <title>Genome of Tripterygium wilfordii and identification of cytochrome P450 involved in triptolide biosynthesis.</title>
        <authorList>
            <person name="Tu L."/>
            <person name="Su P."/>
            <person name="Zhang Z."/>
            <person name="Gao L."/>
            <person name="Wang J."/>
            <person name="Hu T."/>
            <person name="Zhou J."/>
            <person name="Zhang Y."/>
            <person name="Zhao Y."/>
            <person name="Liu Y."/>
            <person name="Song Y."/>
            <person name="Tong Y."/>
            <person name="Lu Y."/>
            <person name="Yang J."/>
            <person name="Xu C."/>
            <person name="Jia M."/>
            <person name="Peters R.J."/>
            <person name="Huang L."/>
            <person name="Gao W."/>
        </authorList>
    </citation>
    <scope>NUCLEOTIDE SEQUENCE [LARGE SCALE GENOMIC DNA]</scope>
    <source>
        <strain evidence="3">cv. XIE 37</strain>
        <tissue evidence="2">Leaf</tissue>
    </source>
</reference>
<feature type="transmembrane region" description="Helical" evidence="1">
    <location>
        <begin position="6"/>
        <end position="25"/>
    </location>
</feature>
<comment type="caution">
    <text evidence="2">The sequence shown here is derived from an EMBL/GenBank/DDBJ whole genome shotgun (WGS) entry which is preliminary data.</text>
</comment>
<dbReference type="InParanoid" id="A0A7J7BYM3"/>
<dbReference type="Proteomes" id="UP000593562">
    <property type="component" value="Unassembled WGS sequence"/>
</dbReference>
<name>A0A7J7BYM3_TRIWF</name>
<sequence>MDFISPPYIFRIAVFIISSSLLIIFRYKQKLRPATAHPLPPGNKGWPVIVESAEFGRASRVGDPAKFINDREGRYSSNGSERTPLLGENVVMFCGESANKFLLCKGKFRGMLLEVLRINSLQHYIPPIMDSMTKEHLEANW</sequence>
<dbReference type="Gene3D" id="1.10.630.10">
    <property type="entry name" value="Cytochrome P450"/>
    <property type="match status" value="1"/>
</dbReference>
<evidence type="ECO:0000313" key="3">
    <source>
        <dbReference type="Proteomes" id="UP000593562"/>
    </source>
</evidence>
<keyword evidence="1" id="KW-0812">Transmembrane</keyword>
<dbReference type="GO" id="GO:0016705">
    <property type="term" value="F:oxidoreductase activity, acting on paired donors, with incorporation or reduction of molecular oxygen"/>
    <property type="evidence" value="ECO:0007669"/>
    <property type="project" value="InterPro"/>
</dbReference>
<protein>
    <submittedName>
        <fullName evidence="2">Beta-amyrin 28-oxidase-like</fullName>
    </submittedName>
</protein>
<organism evidence="2 3">
    <name type="scientific">Tripterygium wilfordii</name>
    <name type="common">Thunder God vine</name>
    <dbReference type="NCBI Taxonomy" id="458696"/>
    <lineage>
        <taxon>Eukaryota</taxon>
        <taxon>Viridiplantae</taxon>
        <taxon>Streptophyta</taxon>
        <taxon>Embryophyta</taxon>
        <taxon>Tracheophyta</taxon>
        <taxon>Spermatophyta</taxon>
        <taxon>Magnoliopsida</taxon>
        <taxon>eudicotyledons</taxon>
        <taxon>Gunneridae</taxon>
        <taxon>Pentapetalae</taxon>
        <taxon>rosids</taxon>
        <taxon>fabids</taxon>
        <taxon>Celastrales</taxon>
        <taxon>Celastraceae</taxon>
        <taxon>Tripterygium</taxon>
    </lineage>
</organism>